<evidence type="ECO:0008006" key="8">
    <source>
        <dbReference type="Google" id="ProtNLM"/>
    </source>
</evidence>
<dbReference type="Pfam" id="PF04916">
    <property type="entry name" value="Phospholip_B"/>
    <property type="match status" value="1"/>
</dbReference>
<evidence type="ECO:0000256" key="5">
    <source>
        <dbReference type="ARBA" id="ARBA00023180"/>
    </source>
</evidence>
<dbReference type="GO" id="GO:0004620">
    <property type="term" value="F:phospholipase activity"/>
    <property type="evidence" value="ECO:0007669"/>
    <property type="project" value="InterPro"/>
</dbReference>
<keyword evidence="4" id="KW-0443">Lipid metabolism</keyword>
<dbReference type="InterPro" id="IPR047794">
    <property type="entry name" value="C45_proenzyme-like"/>
</dbReference>
<organism evidence="6 7">
    <name type="scientific">Methanothrix harundinacea (strain 6Ac)</name>
    <name type="common">Methanosaeta harundinacea</name>
    <dbReference type="NCBI Taxonomy" id="1110509"/>
    <lineage>
        <taxon>Archaea</taxon>
        <taxon>Methanobacteriati</taxon>
        <taxon>Methanobacteriota</taxon>
        <taxon>Stenosarchaea group</taxon>
        <taxon>Methanomicrobia</taxon>
        <taxon>Methanotrichales</taxon>
        <taxon>Methanotrichaceae</taxon>
        <taxon>Methanothrix</taxon>
    </lineage>
</organism>
<proteinExistence type="predicted"/>
<dbReference type="PANTHER" id="PTHR12370">
    <property type="entry name" value="PHOSPHOLIPASE B-RELATED"/>
    <property type="match status" value="1"/>
</dbReference>
<keyword evidence="3" id="KW-0442">Lipid degradation</keyword>
<evidence type="ECO:0000313" key="7">
    <source>
        <dbReference type="Proteomes" id="UP000005877"/>
    </source>
</evidence>
<dbReference type="RefSeq" id="WP_014586698.1">
    <property type="nucleotide sequence ID" value="NC_017527.1"/>
</dbReference>
<protein>
    <recommendedName>
        <fullName evidence="8">Phospholipase B</fullName>
    </recommendedName>
</protein>
<dbReference type="NCBIfam" id="NF040521">
    <property type="entry name" value="C45_proenzyme"/>
    <property type="match status" value="1"/>
</dbReference>
<dbReference type="GO" id="GO:0005576">
    <property type="term" value="C:extracellular region"/>
    <property type="evidence" value="ECO:0007669"/>
    <property type="project" value="TreeGrafter"/>
</dbReference>
<dbReference type="GeneID" id="12510314"/>
<keyword evidence="1" id="KW-0732">Signal</keyword>
<keyword evidence="5" id="KW-0325">Glycoprotein</keyword>
<dbReference type="InterPro" id="IPR007000">
    <property type="entry name" value="PLipase_B-like"/>
</dbReference>
<sequence length="489" mass="56115">MQFKKLYVIVLVAVGFMSLFFVTADDDHNSDQSEPGEVVTYNNGSRYEENGWIYLHIEGEPYDRGFQHGYLMAQEIGEIKRSLEYLTYWNTGKEWQFFVEAAERLFVLDQDMEENDTYQEFLDEMKGIADGAQAADVNISWQEILAWNGYEELVDYWWPNEKSGKYADGEKDDKDHCSAFIATGNATIDGRIVMAHNSWNEFEFGQFSNLILDIEPSEGHRMFMQSAPGYIDSFADFFVTDAGLMGTETTIGGFSLYDPDEVSEFFRIRRAMQYSEGLDQFVDIMKKNNNGGYANTWLLGDINTGEIMRYELGLEFYNVTRTRDGSFIGFNAPLDPRIRNLECSNTGYADIRRHQGARQVRLAQLMDEHYGKIDVEVAKAILADHYDVYLNRDNPCSRTVDGHYELDAREYISQPGRPLPFQPRGTVDGKVMDSSMAKDLSFWARWGNSAGMPFNATEFLTEHIQWSHLNGYLKDRPGQPWTLFGAAQD</sequence>
<gene>
    <name evidence="6" type="ordered locus">Mhar_1145</name>
</gene>
<dbReference type="Gene3D" id="3.60.60.30">
    <property type="match status" value="1"/>
</dbReference>
<dbReference type="PATRIC" id="fig|1110509.7.peg.1271"/>
<reference evidence="6 7" key="1">
    <citation type="journal article" date="2012" name="PLoS ONE">
        <title>The genome characteristics and predicted function of methyl-group oxidation pathway in the obligate aceticlastic methanogens, Methanosaeta spp.</title>
        <authorList>
            <person name="Zhu J."/>
            <person name="Zheng H."/>
            <person name="Ai G."/>
            <person name="Zhang G."/>
            <person name="Liu D."/>
            <person name="Liu X."/>
            <person name="Dong X."/>
        </authorList>
    </citation>
    <scope>NUCLEOTIDE SEQUENCE [LARGE SCALE GENOMIC DNA]</scope>
    <source>
        <strain evidence="6 7">6Ac</strain>
    </source>
</reference>
<dbReference type="Proteomes" id="UP000005877">
    <property type="component" value="Chromosome"/>
</dbReference>
<dbReference type="PANTHER" id="PTHR12370:SF3">
    <property type="entry name" value="PHOSPHOLIPASE B-LIKE 2-RELATED"/>
    <property type="match status" value="1"/>
</dbReference>
<keyword evidence="2" id="KW-0378">Hydrolase</keyword>
<evidence type="ECO:0000256" key="2">
    <source>
        <dbReference type="ARBA" id="ARBA00022801"/>
    </source>
</evidence>
<evidence type="ECO:0000256" key="4">
    <source>
        <dbReference type="ARBA" id="ARBA00023098"/>
    </source>
</evidence>
<evidence type="ECO:0000256" key="1">
    <source>
        <dbReference type="ARBA" id="ARBA00022729"/>
    </source>
</evidence>
<evidence type="ECO:0000256" key="3">
    <source>
        <dbReference type="ARBA" id="ARBA00022963"/>
    </source>
</evidence>
<dbReference type="EMBL" id="CP003117">
    <property type="protein sequence ID" value="AET64513.1"/>
    <property type="molecule type" value="Genomic_DNA"/>
</dbReference>
<evidence type="ECO:0000313" key="6">
    <source>
        <dbReference type="EMBL" id="AET64513.1"/>
    </source>
</evidence>
<dbReference type="KEGG" id="mhi:Mhar_1145"/>
<dbReference type="AlphaFoldDB" id="G7WMU8"/>
<keyword evidence="7" id="KW-1185">Reference proteome</keyword>
<dbReference type="GO" id="GO:0009395">
    <property type="term" value="P:phospholipid catabolic process"/>
    <property type="evidence" value="ECO:0007669"/>
    <property type="project" value="TreeGrafter"/>
</dbReference>
<accession>G7WMU8</accession>
<name>G7WMU8_METH6</name>
<dbReference type="HOGENOM" id="CLU_034532_0_0_2"/>